<evidence type="ECO:0000313" key="1">
    <source>
        <dbReference type="EMBL" id="KHN51906.1"/>
    </source>
</evidence>
<dbReference type="AlphaFoldDB" id="A0A7V8IKE5"/>
<reference evidence="1 2" key="1">
    <citation type="submission" date="2014-10" db="EMBL/GenBank/DDBJ databases">
        <title>Genome sequence of Pectobacterium carotovorum M022.</title>
        <authorList>
            <person name="Chan K.-G."/>
            <person name="Tan W.-S."/>
        </authorList>
    </citation>
    <scope>NUCLEOTIDE SEQUENCE [LARGE SCALE GENOMIC DNA]</scope>
    <source>
        <strain evidence="1 2">M022</strain>
    </source>
</reference>
<dbReference type="RefSeq" id="WP_039349335.1">
    <property type="nucleotide sequence ID" value="NZ_JSXC01000030.1"/>
</dbReference>
<dbReference type="OrthoDB" id="6638070at2"/>
<proteinExistence type="predicted"/>
<comment type="caution">
    <text evidence="1">The sequence shown here is derived from an EMBL/GenBank/DDBJ whole genome shotgun (WGS) entry which is preliminary data.</text>
</comment>
<sequence length="156" mass="17880">MFQFKEFIKAGQESASTVEKNHKDIGDVFRSLNHDLKIESDEHLTLSRFFFKDLLEFDFELKKLEEYDGNGELNIPSKGRLGIIYDDAISDIATWEQHADGYPLTIEYQGERVDCWDQESLANALGKIVSSAQFWLKVKELSSRVQAKVNPHLPGL</sequence>
<gene>
    <name evidence="1" type="ORF">OI69_09620</name>
</gene>
<dbReference type="EMBL" id="JSXC01000030">
    <property type="protein sequence ID" value="KHN51906.1"/>
    <property type="molecule type" value="Genomic_DNA"/>
</dbReference>
<keyword evidence="2" id="KW-1185">Reference proteome</keyword>
<protein>
    <submittedName>
        <fullName evidence="1">Uncharacterized protein</fullName>
    </submittedName>
</protein>
<dbReference type="Proteomes" id="UP000053038">
    <property type="component" value="Unassembled WGS sequence"/>
</dbReference>
<accession>A0A7V8IKE5</accession>
<evidence type="ECO:0000313" key="2">
    <source>
        <dbReference type="Proteomes" id="UP000053038"/>
    </source>
</evidence>
<organism evidence="1 2">
    <name type="scientific">Pectobacterium fontis</name>
    <dbReference type="NCBI Taxonomy" id="2558042"/>
    <lineage>
        <taxon>Bacteria</taxon>
        <taxon>Pseudomonadati</taxon>
        <taxon>Pseudomonadota</taxon>
        <taxon>Gammaproteobacteria</taxon>
        <taxon>Enterobacterales</taxon>
        <taxon>Pectobacteriaceae</taxon>
        <taxon>Pectobacterium</taxon>
    </lineage>
</organism>
<name>A0A7V8IKE5_9GAMM</name>